<feature type="transmembrane region" description="Helical" evidence="1">
    <location>
        <begin position="6"/>
        <end position="23"/>
    </location>
</feature>
<sequence>MESTNMIEILGYVASVMVAISLMMKDIIMLRWLNFVGCGLFAAYGYAIDAWPVAGMNAFVAGINIYHLVKIYRTKTPEVQVASA</sequence>
<accession>A0A9X2WML6</accession>
<dbReference type="Proteomes" id="UP001155546">
    <property type="component" value="Unassembled WGS sequence"/>
</dbReference>
<organism evidence="2 3">
    <name type="scientific">Shewanella holmiensis</name>
    <dbReference type="NCBI Taxonomy" id="2952222"/>
    <lineage>
        <taxon>Bacteria</taxon>
        <taxon>Pseudomonadati</taxon>
        <taxon>Pseudomonadota</taxon>
        <taxon>Gammaproteobacteria</taxon>
        <taxon>Alteromonadales</taxon>
        <taxon>Shewanellaceae</taxon>
        <taxon>Shewanella</taxon>
    </lineage>
</organism>
<evidence type="ECO:0000313" key="2">
    <source>
        <dbReference type="EMBL" id="MCT7942008.1"/>
    </source>
</evidence>
<keyword evidence="1" id="KW-1133">Transmembrane helix</keyword>
<name>A0A9X2WML6_9GAMM</name>
<keyword evidence="3" id="KW-1185">Reference proteome</keyword>
<reference evidence="2" key="1">
    <citation type="journal article" date="2023" name="Int. J. Syst. Evol. Microbiol.">
        <title>&lt;i&gt;Shewanella septentrionalis&lt;/i&gt; sp. nov. and &lt;i&gt;Shewanella holmiensis&lt;/i&gt; sp. nov., isolated from Baltic Sea water and sediments.</title>
        <authorList>
            <person name="Martin-Rodriguez A.J."/>
            <person name="Thorell K."/>
            <person name="Joffre E."/>
            <person name="Jensie-Markopoulos S."/>
            <person name="Moore E.R.B."/>
            <person name="Sjoling A."/>
        </authorList>
    </citation>
    <scope>NUCLEOTIDE SEQUENCE</scope>
    <source>
        <strain evidence="2">SP1S2-7</strain>
    </source>
</reference>
<gene>
    <name evidence="2" type="ORF">NE535_09425</name>
</gene>
<evidence type="ECO:0000256" key="1">
    <source>
        <dbReference type="SAM" id="Phobius"/>
    </source>
</evidence>
<proteinExistence type="predicted"/>
<feature type="transmembrane region" description="Helical" evidence="1">
    <location>
        <begin position="53"/>
        <end position="69"/>
    </location>
</feature>
<dbReference type="EMBL" id="JAMTCD010000010">
    <property type="protein sequence ID" value="MCT7942008.1"/>
    <property type="molecule type" value="Genomic_DNA"/>
</dbReference>
<protein>
    <submittedName>
        <fullName evidence="2">Uroporphyrinogen decarboxylase</fullName>
    </submittedName>
</protein>
<comment type="caution">
    <text evidence="2">The sequence shown here is derived from an EMBL/GenBank/DDBJ whole genome shotgun (WGS) entry which is preliminary data.</text>
</comment>
<evidence type="ECO:0000313" key="3">
    <source>
        <dbReference type="Proteomes" id="UP001155546"/>
    </source>
</evidence>
<dbReference type="AlphaFoldDB" id="A0A9X2WML6"/>
<keyword evidence="1" id="KW-0472">Membrane</keyword>
<dbReference type="RefSeq" id="WP_261298392.1">
    <property type="nucleotide sequence ID" value="NZ_JAMTCD010000010.1"/>
</dbReference>
<keyword evidence="1" id="KW-0812">Transmembrane</keyword>